<evidence type="ECO:0000256" key="1">
    <source>
        <dbReference type="SAM" id="Phobius"/>
    </source>
</evidence>
<organism evidence="2 3">
    <name type="scientific">Funneliformis geosporum</name>
    <dbReference type="NCBI Taxonomy" id="1117311"/>
    <lineage>
        <taxon>Eukaryota</taxon>
        <taxon>Fungi</taxon>
        <taxon>Fungi incertae sedis</taxon>
        <taxon>Mucoromycota</taxon>
        <taxon>Glomeromycotina</taxon>
        <taxon>Glomeromycetes</taxon>
        <taxon>Glomerales</taxon>
        <taxon>Glomeraceae</taxon>
        <taxon>Funneliformis</taxon>
    </lineage>
</organism>
<proteinExistence type="predicted"/>
<evidence type="ECO:0000313" key="2">
    <source>
        <dbReference type="EMBL" id="CAI2200666.1"/>
    </source>
</evidence>
<name>A0A9W4TCM9_9GLOM</name>
<evidence type="ECO:0000313" key="3">
    <source>
        <dbReference type="Proteomes" id="UP001153678"/>
    </source>
</evidence>
<keyword evidence="3" id="KW-1185">Reference proteome</keyword>
<keyword evidence="1" id="KW-1133">Transmembrane helix</keyword>
<feature type="non-terminal residue" evidence="2">
    <location>
        <position position="1"/>
    </location>
</feature>
<gene>
    <name evidence="2" type="ORF">FWILDA_LOCUS19681</name>
</gene>
<dbReference type="Proteomes" id="UP001153678">
    <property type="component" value="Unassembled WGS sequence"/>
</dbReference>
<dbReference type="AlphaFoldDB" id="A0A9W4TCM9"/>
<reference evidence="2" key="1">
    <citation type="submission" date="2022-08" db="EMBL/GenBank/DDBJ databases">
        <authorList>
            <person name="Kallberg Y."/>
            <person name="Tangrot J."/>
            <person name="Rosling A."/>
        </authorList>
    </citation>
    <scope>NUCLEOTIDE SEQUENCE</scope>
    <source>
        <strain evidence="2">Wild A</strain>
    </source>
</reference>
<accession>A0A9W4TCM9</accession>
<comment type="caution">
    <text evidence="2">The sequence shown here is derived from an EMBL/GenBank/DDBJ whole genome shotgun (WGS) entry which is preliminary data.</text>
</comment>
<feature type="transmembrane region" description="Helical" evidence="1">
    <location>
        <begin position="17"/>
        <end position="36"/>
    </location>
</feature>
<keyword evidence="1" id="KW-0472">Membrane</keyword>
<feature type="non-terminal residue" evidence="2">
    <location>
        <position position="75"/>
    </location>
</feature>
<dbReference type="EMBL" id="CAMKVN010025058">
    <property type="protein sequence ID" value="CAI2200666.1"/>
    <property type="molecule type" value="Genomic_DNA"/>
</dbReference>
<protein>
    <submittedName>
        <fullName evidence="2">14196_t:CDS:1</fullName>
    </submittedName>
</protein>
<sequence>VDFEFQEVEEVETVETVAAIVVVAEVAIVVVVEVVGKKEDNFLKMNPYYRYYIILKILHFRVLQKYLPADILEVK</sequence>
<keyword evidence="1" id="KW-0812">Transmembrane</keyword>